<dbReference type="SMART" id="SM00028">
    <property type="entry name" value="TPR"/>
    <property type="match status" value="4"/>
</dbReference>
<feature type="domain" description="Histidine kinase" evidence="21">
    <location>
        <begin position="482"/>
        <end position="674"/>
    </location>
</feature>
<evidence type="ECO:0000256" key="8">
    <source>
        <dbReference type="ARBA" id="ARBA00022553"/>
    </source>
</evidence>
<evidence type="ECO:0000256" key="6">
    <source>
        <dbReference type="ARBA" id="ARBA00022485"/>
    </source>
</evidence>
<dbReference type="GO" id="GO:0005737">
    <property type="term" value="C:cytoplasm"/>
    <property type="evidence" value="ECO:0007669"/>
    <property type="project" value="UniProtKB-SubCell"/>
</dbReference>
<keyword evidence="9" id="KW-0808">Transferase</keyword>
<feature type="coiled-coil region" evidence="19">
    <location>
        <begin position="458"/>
        <end position="486"/>
    </location>
</feature>
<dbReference type="SMART" id="SM00387">
    <property type="entry name" value="HATPase_c"/>
    <property type="match status" value="1"/>
</dbReference>
<dbReference type="PANTHER" id="PTHR24421">
    <property type="entry name" value="NITRATE/NITRITE SENSOR PROTEIN NARX-RELATED"/>
    <property type="match status" value="1"/>
</dbReference>
<keyword evidence="7" id="KW-0963">Cytoplasm</keyword>
<evidence type="ECO:0000313" key="23">
    <source>
        <dbReference type="Proteomes" id="UP000198846"/>
    </source>
</evidence>
<evidence type="ECO:0000256" key="9">
    <source>
        <dbReference type="ARBA" id="ARBA00022679"/>
    </source>
</evidence>
<evidence type="ECO:0000256" key="12">
    <source>
        <dbReference type="ARBA" id="ARBA00022777"/>
    </source>
</evidence>
<evidence type="ECO:0000259" key="21">
    <source>
        <dbReference type="PROSITE" id="PS50109"/>
    </source>
</evidence>
<dbReference type="GO" id="GO:0046983">
    <property type="term" value="F:protein dimerization activity"/>
    <property type="evidence" value="ECO:0007669"/>
    <property type="project" value="InterPro"/>
</dbReference>
<comment type="catalytic activity">
    <reaction evidence="1">
        <text>ATP + protein L-histidine = ADP + protein N-phospho-L-histidine.</text>
        <dbReference type="EC" id="2.7.13.3"/>
    </reaction>
</comment>
<proteinExistence type="predicted"/>
<evidence type="ECO:0000256" key="20">
    <source>
        <dbReference type="SAM" id="Phobius"/>
    </source>
</evidence>
<keyword evidence="20" id="KW-0472">Membrane</keyword>
<dbReference type="GO" id="GO:0051539">
    <property type="term" value="F:4 iron, 4 sulfur cluster binding"/>
    <property type="evidence" value="ECO:0007669"/>
    <property type="project" value="UniProtKB-KW"/>
</dbReference>
<dbReference type="Proteomes" id="UP000198846">
    <property type="component" value="Unassembled WGS sequence"/>
</dbReference>
<keyword evidence="15" id="KW-0902">Two-component regulatory system</keyword>
<keyword evidence="6" id="KW-0004">4Fe-4S</keyword>
<keyword evidence="19" id="KW-0175">Coiled coil</keyword>
<dbReference type="InterPro" id="IPR050482">
    <property type="entry name" value="Sensor_HK_TwoCompSys"/>
</dbReference>
<keyword evidence="16" id="KW-0411">Iron-sulfur</keyword>
<dbReference type="InterPro" id="IPR019734">
    <property type="entry name" value="TPR_rpt"/>
</dbReference>
<feature type="transmembrane region" description="Helical" evidence="20">
    <location>
        <begin position="419"/>
        <end position="438"/>
    </location>
</feature>
<dbReference type="Gene3D" id="1.20.5.1930">
    <property type="match status" value="1"/>
</dbReference>
<dbReference type="EMBL" id="FNQK01000024">
    <property type="protein sequence ID" value="SEA67571.1"/>
    <property type="molecule type" value="Genomic_DNA"/>
</dbReference>
<evidence type="ECO:0000256" key="4">
    <source>
        <dbReference type="ARBA" id="ARBA00012438"/>
    </source>
</evidence>
<dbReference type="InterPro" id="IPR004358">
    <property type="entry name" value="Sig_transdc_His_kin-like_C"/>
</dbReference>
<evidence type="ECO:0000313" key="22">
    <source>
        <dbReference type="EMBL" id="SEA67571.1"/>
    </source>
</evidence>
<dbReference type="Pfam" id="PF02518">
    <property type="entry name" value="HATPase_c"/>
    <property type="match status" value="1"/>
</dbReference>
<comment type="subcellular location">
    <subcellularLocation>
        <location evidence="3">Cytoplasm</location>
    </subcellularLocation>
</comment>
<dbReference type="SUPFAM" id="SSF55874">
    <property type="entry name" value="ATPase domain of HSP90 chaperone/DNA topoisomerase II/histidine kinase"/>
    <property type="match status" value="1"/>
</dbReference>
<dbReference type="GO" id="GO:0016020">
    <property type="term" value="C:membrane"/>
    <property type="evidence" value="ECO:0007669"/>
    <property type="project" value="InterPro"/>
</dbReference>
<dbReference type="AlphaFoldDB" id="A0A1H4D4N8"/>
<keyword evidence="10" id="KW-0479">Metal-binding</keyword>
<sequence length="674" mass="77890">MKRFLLLLLFLLLPVFGFSQFKDAKMVDSIYGLHKLARTASYPMPERFEFARKAIELSRLEKVDSIVLSSNRVLSFLFLINRDIDSIYPINKENLMLASRIKDSLRMAYATNNLAYYFQETNVLDSSYFYYVKARKLYQSQGALHNEASVLLNIAVIQERERDFMGSEISAIRAIEILKTLPPSDSVYDLLWSLHNLVGIVAEQLERFDTAIDYHSRALDYAKKMKQSESLRLYTQTNLAILFRRKGKFKEAKSRFRAILKNTTLKYEDPSTYSLVLSGLAYSEFLDPNNANDSEIQTRFKESIEVAEDSGFLMELMYASRYYGEYLISKGNKDSALVYINKAHELAKSQNANESILRTLLLKAKIEEGGQSKNYLLEHIQLNDSLVLKERLIRNKFARIDYETDVIKKEKEIISKQRLWLLLISAILFITLLFVYTIKTHRSRKRELEMVRTQQEANEEIYNLMLSQQKQLHEAKEQEKKRISQELHDGILGRLFGTRLSLDSLNLNKSDDAIQSRSTYIEELKSIEDDIRKVSHDLNTDFISQAKFTDIIESLVSTQASAIGLKQSIIIDDNINWDQISNKTKIHLYRITQESLQNVFKHAEASEVSVSMVLQNKNIILEIKDDGIGFNDSKTKKGIGLKNIRDRVNEIKGDLRLDSEINSGTRVVITIPYR</sequence>
<keyword evidence="12 22" id="KW-0418">Kinase</keyword>
<dbReference type="InterPro" id="IPR005467">
    <property type="entry name" value="His_kinase_dom"/>
</dbReference>
<keyword evidence="13" id="KW-0067">ATP-binding</keyword>
<dbReference type="Pfam" id="PF13424">
    <property type="entry name" value="TPR_12"/>
    <property type="match status" value="1"/>
</dbReference>
<keyword evidence="14" id="KW-0408">Iron</keyword>
<keyword evidence="8" id="KW-0597">Phosphoprotein</keyword>
<evidence type="ECO:0000256" key="11">
    <source>
        <dbReference type="ARBA" id="ARBA00022741"/>
    </source>
</evidence>
<evidence type="ECO:0000256" key="19">
    <source>
        <dbReference type="SAM" id="Coils"/>
    </source>
</evidence>
<evidence type="ECO:0000256" key="17">
    <source>
        <dbReference type="ARBA" id="ARBA00024827"/>
    </source>
</evidence>
<dbReference type="PRINTS" id="PR00344">
    <property type="entry name" value="BCTRLSENSOR"/>
</dbReference>
<dbReference type="Gene3D" id="3.30.565.10">
    <property type="entry name" value="Histidine kinase-like ATPase, C-terminal domain"/>
    <property type="match status" value="1"/>
</dbReference>
<dbReference type="Gene3D" id="1.25.40.10">
    <property type="entry name" value="Tetratricopeptide repeat domain"/>
    <property type="match status" value="1"/>
</dbReference>
<dbReference type="GO" id="GO:0046872">
    <property type="term" value="F:metal ion binding"/>
    <property type="evidence" value="ECO:0007669"/>
    <property type="project" value="UniProtKB-KW"/>
</dbReference>
<keyword evidence="20" id="KW-1133">Transmembrane helix</keyword>
<comment type="cofactor">
    <cofactor evidence="2">
        <name>[4Fe-4S] cluster</name>
        <dbReference type="ChEBI" id="CHEBI:49883"/>
    </cofactor>
</comment>
<accession>A0A1H4D4N8</accession>
<dbReference type="STRING" id="283786.SAMN04487990_12424"/>
<dbReference type="CDD" id="cd16917">
    <property type="entry name" value="HATPase_UhpB-NarQ-NarX-like"/>
    <property type="match status" value="1"/>
</dbReference>
<keyword evidence="11" id="KW-0547">Nucleotide-binding</keyword>
<dbReference type="EC" id="2.7.13.3" evidence="4"/>
<evidence type="ECO:0000256" key="13">
    <source>
        <dbReference type="ARBA" id="ARBA00022840"/>
    </source>
</evidence>
<dbReference type="Pfam" id="PF07730">
    <property type="entry name" value="HisKA_3"/>
    <property type="match status" value="1"/>
</dbReference>
<organism evidence="22 23">
    <name type="scientific">Bizionia paragorgiae</name>
    <dbReference type="NCBI Taxonomy" id="283786"/>
    <lineage>
        <taxon>Bacteria</taxon>
        <taxon>Pseudomonadati</taxon>
        <taxon>Bacteroidota</taxon>
        <taxon>Flavobacteriia</taxon>
        <taxon>Flavobacteriales</taxon>
        <taxon>Flavobacteriaceae</taxon>
        <taxon>Bizionia</taxon>
    </lineage>
</organism>
<evidence type="ECO:0000256" key="3">
    <source>
        <dbReference type="ARBA" id="ARBA00004496"/>
    </source>
</evidence>
<protein>
    <recommendedName>
        <fullName evidence="5">Oxygen sensor histidine kinase NreB</fullName>
        <ecNumber evidence="4">2.7.13.3</ecNumber>
    </recommendedName>
    <alternativeName>
        <fullName evidence="18">Nitrogen regulation protein B</fullName>
    </alternativeName>
</protein>
<dbReference type="InterPro" id="IPR011990">
    <property type="entry name" value="TPR-like_helical_dom_sf"/>
</dbReference>
<evidence type="ECO:0000256" key="14">
    <source>
        <dbReference type="ARBA" id="ARBA00023004"/>
    </source>
</evidence>
<evidence type="ECO:0000256" key="16">
    <source>
        <dbReference type="ARBA" id="ARBA00023014"/>
    </source>
</evidence>
<name>A0A1H4D4N8_BIZPA</name>
<dbReference type="InterPro" id="IPR003594">
    <property type="entry name" value="HATPase_dom"/>
</dbReference>
<keyword evidence="23" id="KW-1185">Reference proteome</keyword>
<evidence type="ECO:0000256" key="18">
    <source>
        <dbReference type="ARBA" id="ARBA00030800"/>
    </source>
</evidence>
<dbReference type="InterPro" id="IPR011712">
    <property type="entry name" value="Sig_transdc_His_kin_sub3_dim/P"/>
</dbReference>
<gene>
    <name evidence="22" type="ORF">SAMN04487990_12424</name>
</gene>
<comment type="function">
    <text evidence="17">Member of the two-component regulatory system NreB/NreC involved in the control of dissimilatory nitrate/nitrite reduction in response to oxygen. NreB functions as a direct oxygen sensor histidine kinase which is autophosphorylated, in the absence of oxygen, probably at the conserved histidine residue, and transfers its phosphate group probably to a conserved aspartate residue of NreC. NreB/NreC activates the expression of the nitrate (narGHJI) and nitrite (nir) reductase operons, as well as the putative nitrate transporter gene narT.</text>
</comment>
<dbReference type="PANTHER" id="PTHR24421:SF10">
    <property type="entry name" value="NITRATE_NITRITE SENSOR PROTEIN NARQ"/>
    <property type="match status" value="1"/>
</dbReference>
<evidence type="ECO:0000256" key="10">
    <source>
        <dbReference type="ARBA" id="ARBA00022723"/>
    </source>
</evidence>
<dbReference type="SUPFAM" id="SSF48452">
    <property type="entry name" value="TPR-like"/>
    <property type="match status" value="2"/>
</dbReference>
<evidence type="ECO:0000256" key="15">
    <source>
        <dbReference type="ARBA" id="ARBA00023012"/>
    </source>
</evidence>
<reference evidence="22 23" key="1">
    <citation type="submission" date="2016-10" db="EMBL/GenBank/DDBJ databases">
        <authorList>
            <person name="de Groot N.N."/>
        </authorList>
    </citation>
    <scope>NUCLEOTIDE SEQUENCE [LARGE SCALE GENOMIC DNA]</scope>
    <source>
        <strain evidence="22 23">DSM 23842</strain>
    </source>
</reference>
<evidence type="ECO:0000256" key="7">
    <source>
        <dbReference type="ARBA" id="ARBA00022490"/>
    </source>
</evidence>
<dbReference type="GO" id="GO:0000155">
    <property type="term" value="F:phosphorelay sensor kinase activity"/>
    <property type="evidence" value="ECO:0007669"/>
    <property type="project" value="InterPro"/>
</dbReference>
<dbReference type="InterPro" id="IPR036890">
    <property type="entry name" value="HATPase_C_sf"/>
</dbReference>
<dbReference type="GO" id="GO:0005524">
    <property type="term" value="F:ATP binding"/>
    <property type="evidence" value="ECO:0007669"/>
    <property type="project" value="UniProtKB-KW"/>
</dbReference>
<evidence type="ECO:0000256" key="2">
    <source>
        <dbReference type="ARBA" id="ARBA00001966"/>
    </source>
</evidence>
<evidence type="ECO:0000256" key="1">
    <source>
        <dbReference type="ARBA" id="ARBA00000085"/>
    </source>
</evidence>
<evidence type="ECO:0000256" key="5">
    <source>
        <dbReference type="ARBA" id="ARBA00017322"/>
    </source>
</evidence>
<dbReference type="PROSITE" id="PS50109">
    <property type="entry name" value="HIS_KIN"/>
    <property type="match status" value="1"/>
</dbReference>
<keyword evidence="20" id="KW-0812">Transmembrane</keyword>